<dbReference type="Gene3D" id="1.10.1510.10">
    <property type="entry name" value="Uncharacterised protein YqeY/AIM41 PF09424, N-terminal domain"/>
    <property type="match status" value="1"/>
</dbReference>
<sequence length="131" mass="14447">MTLTLGPDSFTPMSKDLKSRLRNDLVTARKARDRWRTVVLTTLLSEVRNREIAVGEELDDEGVVGVVARAIKQRRAAAEQMLEGGRPELADKESAEVALLQDYLPTALSEVDVRDMVREVIATGANQMGPV</sequence>
<protein>
    <recommendedName>
        <fullName evidence="2">GatB/YqeY domain-containing protein</fullName>
    </recommendedName>
</protein>
<dbReference type="Pfam" id="PF09424">
    <property type="entry name" value="YqeY"/>
    <property type="match status" value="1"/>
</dbReference>
<reference evidence="1" key="1">
    <citation type="submission" date="2018-05" db="EMBL/GenBank/DDBJ databases">
        <authorList>
            <person name="Lanie J.A."/>
            <person name="Ng W.-L."/>
            <person name="Kazmierczak K.M."/>
            <person name="Andrzejewski T.M."/>
            <person name="Davidsen T.M."/>
            <person name="Wayne K.J."/>
            <person name="Tettelin H."/>
            <person name="Glass J.I."/>
            <person name="Rusch D."/>
            <person name="Podicherti R."/>
            <person name="Tsui H.-C.T."/>
            <person name="Winkler M.E."/>
        </authorList>
    </citation>
    <scope>NUCLEOTIDE SEQUENCE</scope>
</reference>
<evidence type="ECO:0000313" key="1">
    <source>
        <dbReference type="EMBL" id="SVB68353.1"/>
    </source>
</evidence>
<dbReference type="PANTHER" id="PTHR28055">
    <property type="entry name" value="ALTERED INHERITANCE OF MITOCHONDRIA PROTEIN 41, MITOCHONDRIAL"/>
    <property type="match status" value="1"/>
</dbReference>
<organism evidence="1">
    <name type="scientific">marine metagenome</name>
    <dbReference type="NCBI Taxonomy" id="408172"/>
    <lineage>
        <taxon>unclassified sequences</taxon>
        <taxon>metagenomes</taxon>
        <taxon>ecological metagenomes</taxon>
    </lineage>
</organism>
<dbReference type="EMBL" id="UINC01052714">
    <property type="protein sequence ID" value="SVB68353.1"/>
    <property type="molecule type" value="Genomic_DNA"/>
</dbReference>
<name>A0A382G1D0_9ZZZZ</name>
<dbReference type="SUPFAM" id="SSF89095">
    <property type="entry name" value="GatB/YqeY motif"/>
    <property type="match status" value="1"/>
</dbReference>
<dbReference type="InterPro" id="IPR003789">
    <property type="entry name" value="Asn/Gln_tRNA_amidoTrase-B-like"/>
</dbReference>
<gene>
    <name evidence="1" type="ORF">METZ01_LOCUS221207</name>
</gene>
<dbReference type="PANTHER" id="PTHR28055:SF1">
    <property type="entry name" value="ALTERED INHERITANCE OF MITOCHONDRIA PROTEIN 41, MITOCHONDRIAL"/>
    <property type="match status" value="1"/>
</dbReference>
<dbReference type="InterPro" id="IPR042184">
    <property type="entry name" value="YqeY/Aim41_N"/>
</dbReference>
<dbReference type="GO" id="GO:0016884">
    <property type="term" value="F:carbon-nitrogen ligase activity, with glutamine as amido-N-donor"/>
    <property type="evidence" value="ECO:0007669"/>
    <property type="project" value="InterPro"/>
</dbReference>
<dbReference type="AlphaFoldDB" id="A0A382G1D0"/>
<proteinExistence type="predicted"/>
<accession>A0A382G1D0</accession>
<evidence type="ECO:0008006" key="2">
    <source>
        <dbReference type="Google" id="ProtNLM"/>
    </source>
</evidence>
<feature type="non-terminal residue" evidence="1">
    <location>
        <position position="131"/>
    </location>
</feature>
<dbReference type="InterPro" id="IPR019004">
    <property type="entry name" value="YqeY/Aim41"/>
</dbReference>